<feature type="region of interest" description="Disordered" evidence="2">
    <location>
        <begin position="78"/>
        <end position="113"/>
    </location>
</feature>
<evidence type="ECO:0000256" key="2">
    <source>
        <dbReference type="SAM" id="MobiDB-lite"/>
    </source>
</evidence>
<protein>
    <recommendedName>
        <fullName evidence="3">Xylanolytic transcriptional activator regulatory domain-containing protein</fullName>
    </recommendedName>
</protein>
<dbReference type="EMBL" id="WNWS01000086">
    <property type="protein sequence ID" value="KAE9981637.1"/>
    <property type="molecule type" value="Genomic_DNA"/>
</dbReference>
<name>A0A8H3V5Y5_VENIN</name>
<feature type="compositionally biased region" description="Low complexity" evidence="2">
    <location>
        <begin position="78"/>
        <end position="102"/>
    </location>
</feature>
<comment type="caution">
    <text evidence="4">The sequence shown here is derived from an EMBL/GenBank/DDBJ whole genome shotgun (WGS) entry which is preliminary data.</text>
</comment>
<dbReference type="AlphaFoldDB" id="A0A8H3V5Y5"/>
<proteinExistence type="predicted"/>
<evidence type="ECO:0000313" key="4">
    <source>
        <dbReference type="EMBL" id="KAE9981637.1"/>
    </source>
</evidence>
<feature type="region of interest" description="Disordered" evidence="2">
    <location>
        <begin position="1"/>
        <end position="26"/>
    </location>
</feature>
<keyword evidence="1" id="KW-0539">Nucleus</keyword>
<dbReference type="SMART" id="SM00906">
    <property type="entry name" value="Fungal_trans"/>
    <property type="match status" value="1"/>
</dbReference>
<dbReference type="Pfam" id="PF04082">
    <property type="entry name" value="Fungal_trans"/>
    <property type="match status" value="1"/>
</dbReference>
<dbReference type="InterPro" id="IPR050987">
    <property type="entry name" value="AtrR-like"/>
</dbReference>
<dbReference type="PANTHER" id="PTHR46910">
    <property type="entry name" value="TRANSCRIPTION FACTOR PDR1"/>
    <property type="match status" value="1"/>
</dbReference>
<dbReference type="GO" id="GO:0008270">
    <property type="term" value="F:zinc ion binding"/>
    <property type="evidence" value="ECO:0007669"/>
    <property type="project" value="InterPro"/>
</dbReference>
<gene>
    <name evidence="4" type="ORF">EG328_011471</name>
</gene>
<accession>A0A8H3V5Y5</accession>
<evidence type="ECO:0000256" key="1">
    <source>
        <dbReference type="ARBA" id="ARBA00023242"/>
    </source>
</evidence>
<evidence type="ECO:0000313" key="5">
    <source>
        <dbReference type="Proteomes" id="UP000447873"/>
    </source>
</evidence>
<dbReference type="GO" id="GO:0006351">
    <property type="term" value="P:DNA-templated transcription"/>
    <property type="evidence" value="ECO:0007669"/>
    <property type="project" value="InterPro"/>
</dbReference>
<dbReference type="GO" id="GO:0003700">
    <property type="term" value="F:DNA-binding transcription factor activity"/>
    <property type="evidence" value="ECO:0007669"/>
    <property type="project" value="InterPro"/>
</dbReference>
<feature type="compositionally biased region" description="Basic and acidic residues" evidence="2">
    <location>
        <begin position="1"/>
        <end position="14"/>
    </location>
</feature>
<evidence type="ECO:0000259" key="3">
    <source>
        <dbReference type="SMART" id="SM00906"/>
    </source>
</evidence>
<dbReference type="Proteomes" id="UP000447873">
    <property type="component" value="Unassembled WGS sequence"/>
</dbReference>
<reference evidence="4 5" key="1">
    <citation type="submission" date="2018-12" db="EMBL/GenBank/DDBJ databases">
        <title>Venturia inaequalis Genome Resource.</title>
        <authorList>
            <person name="Lichtner F.J."/>
        </authorList>
    </citation>
    <scope>NUCLEOTIDE SEQUENCE [LARGE SCALE GENOMIC DNA]</scope>
    <source>
        <strain evidence="4 5">120213</strain>
    </source>
</reference>
<dbReference type="PANTHER" id="PTHR46910:SF5">
    <property type="entry name" value="ZN(II)2CYS6 TRANSCRIPTION FACTOR (EUROFUNG)"/>
    <property type="match status" value="1"/>
</dbReference>
<feature type="domain" description="Xylanolytic transcriptional activator regulatory" evidence="3">
    <location>
        <begin position="317"/>
        <end position="390"/>
    </location>
</feature>
<sequence>MQQTRPDTDTRMDSDSEGAAGTTEKKRACDLCRTLCKTTRQIKQPRQRVLISNQYEKKIDGIEDRLASIEQTLKALTSRLTSSSHLSSKSSTSSPARTDSLSKAAVTESPAAFEGNTTTHAHSIFAREVLEKAVESSPMTGRNPDITAALQSLHGMVSRLSVQASTHESISAFPYLPETTDISSLKDLQLPPQNCVHELFKKTREVEPVTFTKLFPFLEKKRLIQLCDEVFEEHGDCSQSKLLIFYGALFWLFHEYSTMQTGPYRVESFEQYATLCHQNLQIVLSSLTLLMPATLENIQALLLGCTFGIQVSKPTLCWLLNSTAASFCMSLGYHRRETMKNDTDEEKKVKYAVFWIVYETDKNLSLRLGRASILQDWDINIPRPTRSPDSPHPSGSKWLDMNYYLVQVGEIQGQVYQHLYSPGTSSKTDEERAQWAMMAAARLQDCYKARVTGIGPYTSDLAGETSRLLAHSDELVFHSVMALIYRAIPPPSSQAPSAFSQECVYSARNSLQAHLLCANNFKYKNSKLWAGYIQWNILNIPLIPYMVIFCHVITIYSSDDLDLLAAFVESLKPLPDDNSEGIEKLYRLCFVFHQVARLYVEAKAQEARTQAQSQANLTAGAAFDPYLSMLGFAPNQAQYLAPEWLQTTDIAAAWQKGTVLTANENIQDWFSGTSNIMSLLDQDIDYLGASMKMNSDNGGGSNYQQ</sequence>
<dbReference type="InterPro" id="IPR007219">
    <property type="entry name" value="XnlR_reg_dom"/>
</dbReference>
<dbReference type="CDD" id="cd12148">
    <property type="entry name" value="fungal_TF_MHR"/>
    <property type="match status" value="1"/>
</dbReference>
<dbReference type="GO" id="GO:0003677">
    <property type="term" value="F:DNA binding"/>
    <property type="evidence" value="ECO:0007669"/>
    <property type="project" value="InterPro"/>
</dbReference>
<organism evidence="4 5">
    <name type="scientific">Venturia inaequalis</name>
    <name type="common">Apple scab fungus</name>
    <dbReference type="NCBI Taxonomy" id="5025"/>
    <lineage>
        <taxon>Eukaryota</taxon>
        <taxon>Fungi</taxon>
        <taxon>Dikarya</taxon>
        <taxon>Ascomycota</taxon>
        <taxon>Pezizomycotina</taxon>
        <taxon>Dothideomycetes</taxon>
        <taxon>Pleosporomycetidae</taxon>
        <taxon>Venturiales</taxon>
        <taxon>Venturiaceae</taxon>
        <taxon>Venturia</taxon>
    </lineage>
</organism>